<reference evidence="1 2" key="1">
    <citation type="submission" date="2016-02" db="EMBL/GenBank/DDBJ databases">
        <title>Genome analysis of coral dinoflagellate symbionts highlights evolutionary adaptations to a symbiotic lifestyle.</title>
        <authorList>
            <person name="Aranda M."/>
            <person name="Li Y."/>
            <person name="Liew Y.J."/>
            <person name="Baumgarten S."/>
            <person name="Simakov O."/>
            <person name="Wilson M."/>
            <person name="Piel J."/>
            <person name="Ashoor H."/>
            <person name="Bougouffa S."/>
            <person name="Bajic V.B."/>
            <person name="Ryu T."/>
            <person name="Ravasi T."/>
            <person name="Bayer T."/>
            <person name="Micklem G."/>
            <person name="Kim H."/>
            <person name="Bhak J."/>
            <person name="Lajeunesse T.C."/>
            <person name="Voolstra C.R."/>
        </authorList>
    </citation>
    <scope>NUCLEOTIDE SEQUENCE [LARGE SCALE GENOMIC DNA]</scope>
    <source>
        <strain evidence="1 2">CCMP2467</strain>
    </source>
</reference>
<dbReference type="Proteomes" id="UP000186817">
    <property type="component" value="Unassembled WGS sequence"/>
</dbReference>
<proteinExistence type="predicted"/>
<organism evidence="1 2">
    <name type="scientific">Symbiodinium microadriaticum</name>
    <name type="common">Dinoflagellate</name>
    <name type="synonym">Zooxanthella microadriatica</name>
    <dbReference type="NCBI Taxonomy" id="2951"/>
    <lineage>
        <taxon>Eukaryota</taxon>
        <taxon>Sar</taxon>
        <taxon>Alveolata</taxon>
        <taxon>Dinophyceae</taxon>
        <taxon>Suessiales</taxon>
        <taxon>Symbiodiniaceae</taxon>
        <taxon>Symbiodinium</taxon>
    </lineage>
</organism>
<gene>
    <name evidence="1" type="ORF">AK812_SmicGene6339</name>
</gene>
<evidence type="ECO:0000313" key="2">
    <source>
        <dbReference type="Proteomes" id="UP000186817"/>
    </source>
</evidence>
<name>A0A1Q9ERJ9_SYMMI</name>
<dbReference type="AlphaFoldDB" id="A0A1Q9ERJ9"/>
<keyword evidence="2" id="KW-1185">Reference proteome</keyword>
<evidence type="ECO:0000313" key="1">
    <source>
        <dbReference type="EMBL" id="OLQ10031.1"/>
    </source>
</evidence>
<accession>A0A1Q9ERJ9</accession>
<sequence length="577" mass="63641">MGCVTALVAALVLWTLFSLQLRWHELAALTAALGLMDPGPIRLKVLMVRTIGGKEVEFTKDDIRSLAKKTIGIQTANTSHCAARKPPGLIAKLRRNLPLDQWPADVVCYAGITQLQIDLHVILLVWEDKIRKLDTSDLPLNVSVIFAPKSRKIDAWLSHLTATALSTYDYLWLADGDVSVSAANWFAFWANMLYYRPQIAQPAVVAEEKAKIHVTFHQKGKAAQDLDIVQTRGSDHVVLQIPGDEPDVWAIDPSLVAADVGIIEIMTPVLTPTAWLALREDLLRNSKAMHWIAQGATWCVDVKWCDLARTTVLGLEAAGEPDLSIEAAAQKLPGEQQGESREPSACMVFYQTPVRHHNFQSLKKSMFEQKNNELCGELAVGLRNTTLRRVYRTFHELQWLRLRLASASSDAVAALGGTASMDQAAPSLSKLELRHASYSLQTLSFCRADFEAQLALEREVLPVTNACNQETTGREARLRLSYADALARSHFSLLTSISIPAFHQVTEQNFAGPVVPGTERTRPCDHGKRSVAVPRGHKALQLTSSFSLAAVATGYLNQKVRNGGKLLDLRTEIAKTN</sequence>
<comment type="caution">
    <text evidence="1">The sequence shown here is derived from an EMBL/GenBank/DDBJ whole genome shotgun (WGS) entry which is preliminary data.</text>
</comment>
<protein>
    <submittedName>
        <fullName evidence="1">Uncharacterized protein</fullName>
    </submittedName>
</protein>
<dbReference type="OrthoDB" id="416656at2759"/>
<dbReference type="EMBL" id="LSRX01000086">
    <property type="protein sequence ID" value="OLQ10031.1"/>
    <property type="molecule type" value="Genomic_DNA"/>
</dbReference>